<name>A0A1H6EBY4_9PSEU</name>
<dbReference type="AlphaFoldDB" id="A0A1H6EBY4"/>
<evidence type="ECO:0000259" key="3">
    <source>
        <dbReference type="Pfam" id="PF08044"/>
    </source>
</evidence>
<dbReference type="Proteomes" id="UP000199690">
    <property type="component" value="Unassembled WGS sequence"/>
</dbReference>
<keyword evidence="2" id="KW-0472">Membrane</keyword>
<dbReference type="SMR" id="A0A1H6EBY4"/>
<evidence type="ECO:0000256" key="2">
    <source>
        <dbReference type="SAM" id="Phobius"/>
    </source>
</evidence>
<accession>A0A1H6EBY4</accession>
<feature type="region of interest" description="Disordered" evidence="1">
    <location>
        <begin position="58"/>
        <end position="81"/>
    </location>
</feature>
<dbReference type="InterPro" id="IPR012551">
    <property type="entry name" value="DUF1707_SHOCT-like"/>
</dbReference>
<evidence type="ECO:0000313" key="6">
    <source>
        <dbReference type="Proteomes" id="UP000199690"/>
    </source>
</evidence>
<evidence type="ECO:0000313" key="5">
    <source>
        <dbReference type="EMBL" id="SFD64988.1"/>
    </source>
</evidence>
<keyword evidence="2" id="KW-1133">Transmembrane helix</keyword>
<dbReference type="Proteomes" id="UP000236729">
    <property type="component" value="Unassembled WGS sequence"/>
</dbReference>
<feature type="domain" description="DUF1707" evidence="3">
    <location>
        <begin position="10"/>
        <end position="62"/>
    </location>
</feature>
<feature type="transmembrane region" description="Helical" evidence="2">
    <location>
        <begin position="107"/>
        <end position="123"/>
    </location>
</feature>
<dbReference type="RefSeq" id="WP_235863547.1">
    <property type="nucleotide sequence ID" value="NZ_FNVB01000010.1"/>
</dbReference>
<proteinExistence type="predicted"/>
<reference evidence="4" key="2">
    <citation type="submission" date="2016-10" db="EMBL/GenBank/DDBJ databases">
        <authorList>
            <person name="de Groot N.N."/>
        </authorList>
    </citation>
    <scope>NUCLEOTIDE SEQUENCE [LARGE SCALE GENOMIC DNA]</scope>
    <source>
        <strain evidence="4">ATCC 20501</strain>
    </source>
</reference>
<accession>A0A1I1U5V2</accession>
<dbReference type="EMBL" id="FOME01000005">
    <property type="protein sequence ID" value="SFD64988.1"/>
    <property type="molecule type" value="Genomic_DNA"/>
</dbReference>
<sequence length="125" mass="13896">MEKGRRGRDLRIGDPERELAMRLLGEHFAVGRLDVGEYDERCRLVAAARFRSELEGLFDDLPAPRPERAAPAAQRPPGRTRPEPAKVALAVGVAALAVLLLIVARQAALLLLIPLIAVLWFSWRR</sequence>
<evidence type="ECO:0000313" key="4">
    <source>
        <dbReference type="EMBL" id="SEG94446.1"/>
    </source>
</evidence>
<evidence type="ECO:0000256" key="1">
    <source>
        <dbReference type="SAM" id="MobiDB-lite"/>
    </source>
</evidence>
<keyword evidence="6" id="KW-1185">Reference proteome</keyword>
<dbReference type="Pfam" id="PF08044">
    <property type="entry name" value="DUF1707"/>
    <property type="match status" value="1"/>
</dbReference>
<feature type="transmembrane region" description="Helical" evidence="2">
    <location>
        <begin position="84"/>
        <end position="101"/>
    </location>
</feature>
<gene>
    <name evidence="4" type="ORF">SAMN02982929_05919</name>
    <name evidence="5" type="ORF">SAMN05216506_105368</name>
</gene>
<keyword evidence="2" id="KW-0812">Transmembrane</keyword>
<dbReference type="EMBL" id="FNVB01000010">
    <property type="protein sequence ID" value="SEG94446.1"/>
    <property type="molecule type" value="Genomic_DNA"/>
</dbReference>
<protein>
    <recommendedName>
        <fullName evidence="3">DUF1707 domain-containing protein</fullName>
    </recommendedName>
</protein>
<reference evidence="6 7" key="1">
    <citation type="submission" date="2016-10" db="EMBL/GenBank/DDBJ databases">
        <authorList>
            <person name="Varghese N."/>
            <person name="Submissions S."/>
        </authorList>
    </citation>
    <scope>NUCLEOTIDE SEQUENCE [LARGE SCALE GENOMIC DNA]</scope>
    <source>
        <strain evidence="7">ATCC 20501</strain>
        <strain evidence="5 6">CGMCC 4.3529</strain>
    </source>
</reference>
<organism evidence="4 7">
    <name type="scientific">Saccharopolyspora kobensis</name>
    <dbReference type="NCBI Taxonomy" id="146035"/>
    <lineage>
        <taxon>Bacteria</taxon>
        <taxon>Bacillati</taxon>
        <taxon>Actinomycetota</taxon>
        <taxon>Actinomycetes</taxon>
        <taxon>Pseudonocardiales</taxon>
        <taxon>Pseudonocardiaceae</taxon>
        <taxon>Saccharopolyspora</taxon>
    </lineage>
</organism>
<evidence type="ECO:0000313" key="7">
    <source>
        <dbReference type="Proteomes" id="UP000236729"/>
    </source>
</evidence>